<dbReference type="InterPro" id="IPR013083">
    <property type="entry name" value="Znf_RING/FYVE/PHD"/>
</dbReference>
<dbReference type="GO" id="GO:0008270">
    <property type="term" value="F:zinc ion binding"/>
    <property type="evidence" value="ECO:0007669"/>
    <property type="project" value="UniProtKB-KW"/>
</dbReference>
<feature type="region of interest" description="Disordered" evidence="7">
    <location>
        <begin position="495"/>
        <end position="522"/>
    </location>
</feature>
<keyword evidence="10" id="KW-1185">Reference proteome</keyword>
<keyword evidence="4 6" id="KW-0863">Zinc-finger</keyword>
<feature type="compositionally biased region" description="Polar residues" evidence="7">
    <location>
        <begin position="1"/>
        <end position="23"/>
    </location>
</feature>
<dbReference type="EMBL" id="KI393908">
    <property type="protein sequence ID" value="ERN06158.1"/>
    <property type="molecule type" value="Genomic_DNA"/>
</dbReference>
<evidence type="ECO:0000313" key="10">
    <source>
        <dbReference type="Proteomes" id="UP000017836"/>
    </source>
</evidence>
<dbReference type="SMART" id="SM00184">
    <property type="entry name" value="RING"/>
    <property type="match status" value="1"/>
</dbReference>
<dbReference type="GO" id="GO:0005737">
    <property type="term" value="C:cytoplasm"/>
    <property type="evidence" value="ECO:0007669"/>
    <property type="project" value="UniProtKB-SubCell"/>
</dbReference>
<dbReference type="Proteomes" id="UP000017836">
    <property type="component" value="Unassembled WGS sequence"/>
</dbReference>
<dbReference type="SUPFAM" id="SSF57850">
    <property type="entry name" value="RING/U-box"/>
    <property type="match status" value="1"/>
</dbReference>
<dbReference type="GO" id="GO:0045944">
    <property type="term" value="P:positive regulation of transcription by RNA polymerase II"/>
    <property type="evidence" value="ECO:0000318"/>
    <property type="project" value="GO_Central"/>
</dbReference>
<feature type="compositionally biased region" description="Polar residues" evidence="7">
    <location>
        <begin position="407"/>
        <end position="443"/>
    </location>
</feature>
<dbReference type="Gene3D" id="3.30.40.10">
    <property type="entry name" value="Zinc/RING finger domain, C3HC4 (zinc finger)"/>
    <property type="match status" value="1"/>
</dbReference>
<dbReference type="OrthoDB" id="302966at2759"/>
<dbReference type="Pfam" id="PF00097">
    <property type="entry name" value="zf-C3HC4"/>
    <property type="match status" value="1"/>
</dbReference>
<feature type="compositionally biased region" description="Polar residues" evidence="7">
    <location>
        <begin position="706"/>
        <end position="725"/>
    </location>
</feature>
<dbReference type="PANTHER" id="PTHR12983">
    <property type="entry name" value="RING FINGER 10 FAMILY MEMBER"/>
    <property type="match status" value="1"/>
</dbReference>
<feature type="compositionally biased region" description="Polar residues" evidence="7">
    <location>
        <begin position="44"/>
        <end position="74"/>
    </location>
</feature>
<feature type="compositionally biased region" description="Polar residues" evidence="7">
    <location>
        <begin position="135"/>
        <end position="145"/>
    </location>
</feature>
<organism evidence="9 10">
    <name type="scientific">Amborella trichopoda</name>
    <dbReference type="NCBI Taxonomy" id="13333"/>
    <lineage>
        <taxon>Eukaryota</taxon>
        <taxon>Viridiplantae</taxon>
        <taxon>Streptophyta</taxon>
        <taxon>Embryophyta</taxon>
        <taxon>Tracheophyta</taxon>
        <taxon>Spermatophyta</taxon>
        <taxon>Magnoliopsida</taxon>
        <taxon>Amborellales</taxon>
        <taxon>Amborellaceae</taxon>
        <taxon>Amborella</taxon>
    </lineage>
</organism>
<evidence type="ECO:0000256" key="2">
    <source>
        <dbReference type="ARBA" id="ARBA00022490"/>
    </source>
</evidence>
<evidence type="ECO:0000256" key="5">
    <source>
        <dbReference type="ARBA" id="ARBA00022833"/>
    </source>
</evidence>
<dbReference type="HOGENOM" id="CLU_011729_1_0_1"/>
<evidence type="ECO:0000256" key="4">
    <source>
        <dbReference type="ARBA" id="ARBA00022771"/>
    </source>
</evidence>
<gene>
    <name evidence="9" type="ORF">AMTR_s00016p00109400</name>
</gene>
<keyword evidence="3" id="KW-0479">Metal-binding</keyword>
<dbReference type="InterPro" id="IPR018957">
    <property type="entry name" value="Znf_C3HC4_RING-type"/>
</dbReference>
<dbReference type="InterPro" id="IPR001841">
    <property type="entry name" value="Znf_RING"/>
</dbReference>
<dbReference type="InterPro" id="IPR039739">
    <property type="entry name" value="MAG2/RNF10"/>
</dbReference>
<dbReference type="OMA" id="PRWKKCP"/>
<comment type="subcellular location">
    <subcellularLocation>
        <location evidence="1">Cytoplasm</location>
    </subcellularLocation>
</comment>
<evidence type="ECO:0000256" key="6">
    <source>
        <dbReference type="PROSITE-ProRule" id="PRU00175"/>
    </source>
</evidence>
<feature type="compositionally biased region" description="Polar residues" evidence="7">
    <location>
        <begin position="99"/>
        <end position="124"/>
    </location>
</feature>
<feature type="domain" description="RING-type" evidence="8">
    <location>
        <begin position="238"/>
        <end position="284"/>
    </location>
</feature>
<evidence type="ECO:0000256" key="3">
    <source>
        <dbReference type="ARBA" id="ARBA00022723"/>
    </source>
</evidence>
<dbReference type="GO" id="GO:0000976">
    <property type="term" value="F:transcription cis-regulatory region binding"/>
    <property type="evidence" value="ECO:0000318"/>
    <property type="project" value="GO_Central"/>
</dbReference>
<sequence length="772" mass="85429">MSILPTNAKVSSPPFNKASSENPNFDHGISENPGVEPSAFYGQAESSGSAQISNQERIDNGSSSSLVGTQSDSFASPGRVMNGRSPDALNGPHGHSHDMSSSCNTFSHRESSSTFRCEQLNGRSSGAGPQHIDKSSSGAGTHQGNAIHSVSRKNQTVNANHLLNFHYDPISRPQTRMPPPRRQQKIKPYNKDLFLQANYKFVVVDTGNSALKSKDPDKMLQWEDVVCVRYSTPFSVQCPICLEDPLCPQITTCGHIFCFPCILRYLLMGVEDHKGDCWKKCPLCFMKISSKDLYTVYVDYVKQYHIGDHIDFTLLTRPKDSMIPFQKNHHCVNAVPYTNDGLCDLFSKFTLTLDIGLSFQEAKLELNQWLVKAESGGVDDLDKLPYVCAALEQLEQREKFWTEHRPLSSSPPQNQMASSSNPGTYRYTPQKTQSHATIPTLSDGNDFKAGDHAGKILHTGHKDELSESDSLPLTEANGDKSSILFGDVPLASESEEKGIGSYDEDKGFHRHSDGHKNNSEKDSYTFYQSEDGQLLVPHPLNMKCLLRYYGSYDLLPSRISGKILELETVTLSEVMRRRFRFLSHLSLTTTFQLCEINLHSILPPDAFTPFMDEIKTRENQRKRQAKQLEKQARAKAAEAVPVTSHFQHSSYNETTFSMDDFEALGSSAALSTSPPVVGGRKLFSQVARFGFASGHDSPSLRLGDSSGVSTNHTEDNLSTQTGSGNTTMQSFAGIIASSAKPATLEVPKVNALRKKGKKQTRVLLSTAGDRRY</sequence>
<feature type="region of interest" description="Disordered" evidence="7">
    <location>
        <begin position="1"/>
        <end position="145"/>
    </location>
</feature>
<dbReference type="AlphaFoldDB" id="W1PDZ2"/>
<dbReference type="eggNOG" id="KOG2164">
    <property type="taxonomic scope" value="Eukaryota"/>
</dbReference>
<evidence type="ECO:0000256" key="1">
    <source>
        <dbReference type="ARBA" id="ARBA00004496"/>
    </source>
</evidence>
<reference evidence="10" key="1">
    <citation type="journal article" date="2013" name="Science">
        <title>The Amborella genome and the evolution of flowering plants.</title>
        <authorList>
            <consortium name="Amborella Genome Project"/>
        </authorList>
    </citation>
    <scope>NUCLEOTIDE SEQUENCE [LARGE SCALE GENOMIC DNA]</scope>
</reference>
<dbReference type="PANTHER" id="PTHR12983:SF9">
    <property type="entry name" value="E3 UBIQUITIN-PROTEIN LIGASE RNF10"/>
    <property type="match status" value="1"/>
</dbReference>
<protein>
    <recommendedName>
        <fullName evidence="8">RING-type domain-containing protein</fullName>
    </recommendedName>
</protein>
<evidence type="ECO:0000313" key="9">
    <source>
        <dbReference type="EMBL" id="ERN06158.1"/>
    </source>
</evidence>
<dbReference type="Gramene" id="ERN06158">
    <property type="protein sequence ID" value="ERN06158"/>
    <property type="gene ID" value="AMTR_s00016p00109400"/>
</dbReference>
<accession>W1PDZ2</accession>
<dbReference type="PROSITE" id="PS00518">
    <property type="entry name" value="ZF_RING_1"/>
    <property type="match status" value="1"/>
</dbReference>
<feature type="region of interest" description="Disordered" evidence="7">
    <location>
        <begin position="402"/>
        <end position="453"/>
    </location>
</feature>
<evidence type="ECO:0000256" key="7">
    <source>
        <dbReference type="SAM" id="MobiDB-lite"/>
    </source>
</evidence>
<dbReference type="STRING" id="13333.W1PDZ2"/>
<dbReference type="KEGG" id="atr:18434348"/>
<dbReference type="InterPro" id="IPR017907">
    <property type="entry name" value="Znf_RING_CS"/>
</dbReference>
<proteinExistence type="predicted"/>
<keyword evidence="2" id="KW-0963">Cytoplasm</keyword>
<keyword evidence="5" id="KW-0862">Zinc</keyword>
<feature type="region of interest" description="Disordered" evidence="7">
    <location>
        <begin position="698"/>
        <end position="725"/>
    </location>
</feature>
<dbReference type="CDD" id="cd16536">
    <property type="entry name" value="RING-HC_RNF10"/>
    <property type="match status" value="1"/>
</dbReference>
<evidence type="ECO:0000259" key="8">
    <source>
        <dbReference type="PROSITE" id="PS50089"/>
    </source>
</evidence>
<dbReference type="PROSITE" id="PS50089">
    <property type="entry name" value="ZF_RING_2"/>
    <property type="match status" value="1"/>
</dbReference>
<name>W1PDZ2_AMBTC</name>